<evidence type="ECO:0000256" key="4">
    <source>
        <dbReference type="ARBA" id="ARBA00012645"/>
    </source>
</evidence>
<evidence type="ECO:0000256" key="5">
    <source>
        <dbReference type="ARBA" id="ARBA00022018"/>
    </source>
</evidence>
<keyword evidence="9 14" id="KW-0256">Endoplasmic reticulum</keyword>
<gene>
    <name evidence="17" type="ORF">PLEPLA_LOCUS6325</name>
</gene>
<feature type="transmembrane region" description="Helical" evidence="14">
    <location>
        <begin position="105"/>
        <end position="136"/>
    </location>
</feature>
<keyword evidence="7 14" id="KW-0808">Transferase</keyword>
<keyword evidence="6 14" id="KW-0328">Glycosyltransferase</keyword>
<evidence type="ECO:0000256" key="14">
    <source>
        <dbReference type="RuleBase" id="RU367051"/>
    </source>
</evidence>
<accession>A0A9N7TUS7</accession>
<keyword evidence="18" id="KW-1185">Reference proteome</keyword>
<dbReference type="InterPro" id="IPR038013">
    <property type="entry name" value="ALG11"/>
</dbReference>
<dbReference type="GO" id="GO:0005789">
    <property type="term" value="C:endoplasmic reticulum membrane"/>
    <property type="evidence" value="ECO:0007669"/>
    <property type="project" value="UniProtKB-SubCell"/>
</dbReference>
<comment type="subcellular location">
    <subcellularLocation>
        <location evidence="1">Endoplasmic reticulum membrane</location>
        <topology evidence="1">Single-pass membrane protein</topology>
    </subcellularLocation>
</comment>
<dbReference type="Proteomes" id="UP001153269">
    <property type="component" value="Unassembled WGS sequence"/>
</dbReference>
<evidence type="ECO:0000256" key="9">
    <source>
        <dbReference type="ARBA" id="ARBA00022824"/>
    </source>
</evidence>
<evidence type="ECO:0000256" key="12">
    <source>
        <dbReference type="ARBA" id="ARBA00045065"/>
    </source>
</evidence>
<evidence type="ECO:0000259" key="15">
    <source>
        <dbReference type="Pfam" id="PF00534"/>
    </source>
</evidence>
<evidence type="ECO:0000256" key="6">
    <source>
        <dbReference type="ARBA" id="ARBA00022676"/>
    </source>
</evidence>
<keyword evidence="8 14" id="KW-0812">Transmembrane</keyword>
<dbReference type="InterPro" id="IPR031814">
    <property type="entry name" value="ALG11_N"/>
</dbReference>
<reference evidence="17" key="1">
    <citation type="submission" date="2020-03" db="EMBL/GenBank/DDBJ databases">
        <authorList>
            <person name="Weist P."/>
        </authorList>
    </citation>
    <scope>NUCLEOTIDE SEQUENCE</scope>
</reference>
<evidence type="ECO:0000256" key="1">
    <source>
        <dbReference type="ARBA" id="ARBA00004389"/>
    </source>
</evidence>
<evidence type="ECO:0000313" key="18">
    <source>
        <dbReference type="Proteomes" id="UP001153269"/>
    </source>
</evidence>
<evidence type="ECO:0000313" key="17">
    <source>
        <dbReference type="EMBL" id="CAB1418499.1"/>
    </source>
</evidence>
<dbReference type="PANTHER" id="PTHR45919">
    <property type="entry name" value="GDP-MAN:MAN(3)GLCNAC(2)-PP-DOL ALPHA-1,2-MANNOSYLTRANSFERASE"/>
    <property type="match status" value="1"/>
</dbReference>
<evidence type="ECO:0000259" key="16">
    <source>
        <dbReference type="Pfam" id="PF15924"/>
    </source>
</evidence>
<name>A0A9N7TUS7_PLEPL</name>
<dbReference type="Gene3D" id="3.40.50.2000">
    <property type="entry name" value="Glycogen Phosphorylase B"/>
    <property type="match status" value="1"/>
</dbReference>
<evidence type="ECO:0000256" key="10">
    <source>
        <dbReference type="ARBA" id="ARBA00022989"/>
    </source>
</evidence>
<comment type="caution">
    <text evidence="17">The sequence shown here is derived from an EMBL/GenBank/DDBJ whole genome shotgun (WGS) entry which is preliminary data.</text>
</comment>
<sequence length="607" mass="65771">MPAGVCPRGVKVSVPGVTSCVSPVSVPGVCPQCEGVCPRCDILCVPGVCPQCEGVCPRCDILCVPVCVPGVKVSVPGVTSCVSPYLSPVCVPGVTVVCPRCLSPVLLWSLAAPCALLTLVLTLVLGLLLLGLRLCLQIRRRSRRRKSRAEGGGGPAVAFFHPDCSAGGGGERVLWSSLRVLMSRFPDVSFVVYAADQGLTAEQILEGVRQRFNVTLPRPITFIFLRHGALVEETSHPHFTLLGQSAGSLLLGWEALTAFVPDLYVDSMGFAFTLPIFRYLGGCAVASYVHFPTVSTDMLSVVREQSPRFNPAFLSRSPVLSAVKLVYYGCFALLYGLAGSCSHVIMVNSTWTLGHILALWRSPSRTTVVYPPCDVRAFLDVPLEDEVEEGWVELGEELVSGEEEGGGRKCQSVVSVAQFRPEKDHRLQIQAFSKLLDRKGEGPGGRESLRLVLIGGCRNQEDEDRVLMLRGFCEELGVSDRVDFKLNVPFEELQRELVSATIGLHTMWNEHFGIGVVECMAAGTIVLAHKSGGPQLDIVVPYEGGQTGFLADSEDSYAAAMETILALSPADKLEIRQNARRSVERFSNREFEACFLAAMEPLLSKLE</sequence>
<comment type="catalytic activity">
    <reaction evidence="12 14">
        <text>an alpha-D-Man-(1-&gt;3)-[alpha-D-Man-(1-&gt;6)]-beta-D-Man-(1-&gt;4)-beta-D-GlcNAc-(1-&gt;4)-alpha-D-GlcNAc-diphospho-di-trans,poly-cis-dolichol + 2 GDP-alpha-D-mannose = an alpha-D-Man-(1-&gt;2)-alpha-D-Man-(1-&gt;2)-alpha-D-Man-(1-&gt;3)-[alpha-D-Man-(1-&gt;6)]-beta-D-Man-(1-&gt;4)-beta-D-GlcNAc-(1-&gt;4)-alpha-D-GlcNAc-diphospho-di-trans,poly-cis-dolichol + 2 GDP + 2 H(+)</text>
        <dbReference type="Rhea" id="RHEA:29523"/>
        <dbReference type="Rhea" id="RHEA-COMP:19515"/>
        <dbReference type="Rhea" id="RHEA-COMP:19516"/>
        <dbReference type="ChEBI" id="CHEBI:15378"/>
        <dbReference type="ChEBI" id="CHEBI:57527"/>
        <dbReference type="ChEBI" id="CHEBI:58189"/>
        <dbReference type="ChEBI" id="CHEBI:132511"/>
        <dbReference type="ChEBI" id="CHEBI:132515"/>
        <dbReference type="EC" id="2.4.1.131"/>
    </reaction>
    <physiologicalReaction direction="left-to-right" evidence="12 14">
        <dbReference type="Rhea" id="RHEA:29524"/>
    </physiologicalReaction>
</comment>
<dbReference type="AlphaFoldDB" id="A0A9N7TUS7"/>
<evidence type="ECO:0000256" key="2">
    <source>
        <dbReference type="ARBA" id="ARBA00004922"/>
    </source>
</evidence>
<dbReference type="InterPro" id="IPR001296">
    <property type="entry name" value="Glyco_trans_1"/>
</dbReference>
<dbReference type="Pfam" id="PF15924">
    <property type="entry name" value="ALG11_N"/>
    <property type="match status" value="1"/>
</dbReference>
<organism evidence="17 18">
    <name type="scientific">Pleuronectes platessa</name>
    <name type="common">European plaice</name>
    <dbReference type="NCBI Taxonomy" id="8262"/>
    <lineage>
        <taxon>Eukaryota</taxon>
        <taxon>Metazoa</taxon>
        <taxon>Chordata</taxon>
        <taxon>Craniata</taxon>
        <taxon>Vertebrata</taxon>
        <taxon>Euteleostomi</taxon>
        <taxon>Actinopterygii</taxon>
        <taxon>Neopterygii</taxon>
        <taxon>Teleostei</taxon>
        <taxon>Neoteleostei</taxon>
        <taxon>Acanthomorphata</taxon>
        <taxon>Carangaria</taxon>
        <taxon>Pleuronectiformes</taxon>
        <taxon>Pleuronectoidei</taxon>
        <taxon>Pleuronectidae</taxon>
        <taxon>Pleuronectes</taxon>
    </lineage>
</organism>
<dbReference type="PANTHER" id="PTHR45919:SF1">
    <property type="entry name" value="GDP-MAN:MAN(3)GLCNAC(2)-PP-DOL ALPHA-1,2-MANNOSYLTRANSFERASE"/>
    <property type="match status" value="1"/>
</dbReference>
<dbReference type="EMBL" id="CADEAL010000328">
    <property type="protein sequence ID" value="CAB1418499.1"/>
    <property type="molecule type" value="Genomic_DNA"/>
</dbReference>
<proteinExistence type="inferred from homology"/>
<feature type="transmembrane region" description="Helical" evidence="14">
    <location>
        <begin position="325"/>
        <end position="346"/>
    </location>
</feature>
<dbReference type="Pfam" id="PF00534">
    <property type="entry name" value="Glycos_transf_1"/>
    <property type="match status" value="1"/>
</dbReference>
<feature type="domain" description="Glycosyl transferase family 1" evidence="15">
    <location>
        <begin position="413"/>
        <end position="580"/>
    </location>
</feature>
<comment type="pathway">
    <text evidence="2 14">Protein modification; protein glycosylation.</text>
</comment>
<evidence type="ECO:0000256" key="13">
    <source>
        <dbReference type="ARBA" id="ARBA00045128"/>
    </source>
</evidence>
<dbReference type="GO" id="GO:0006487">
    <property type="term" value="P:protein N-linked glycosylation"/>
    <property type="evidence" value="ECO:0007669"/>
    <property type="project" value="TreeGrafter"/>
</dbReference>
<evidence type="ECO:0000256" key="8">
    <source>
        <dbReference type="ARBA" id="ARBA00022692"/>
    </source>
</evidence>
<evidence type="ECO:0000256" key="7">
    <source>
        <dbReference type="ARBA" id="ARBA00022679"/>
    </source>
</evidence>
<feature type="domain" description="ALG11 mannosyltransferase N-terminal" evidence="16">
    <location>
        <begin position="156"/>
        <end position="360"/>
    </location>
</feature>
<protein>
    <recommendedName>
        <fullName evidence="5 14">GDP-Man:Man(3)GlcNAc(2)-PP-Dol alpha-1,2-mannosyltransferase</fullName>
        <ecNumber evidence="4 14">2.4.1.131</ecNumber>
    </recommendedName>
</protein>
<comment type="function">
    <text evidence="13">GDP-Man:Man(3)GlcNAc(2)-PP-Dol alpha-1,2-mannosyltransferase that operates in the biosynthetic pathway of dolichol-linked oligosaccharides, the glycan precursors employed in protein asparagine (N)-glycosylation. The assembly of dolichol-linked oligosaccharides begins on the cytosolic side of the endoplasmic reticulum membrane and finishes in its lumen. The sequential addition of sugars to dolichol pyrophosphate produces dolichol-linked oligosaccharides containing fourteen sugars, including two GlcNAcs, nine mannoses and three glucoses. Once assembled, the oligosaccharide is transferred from the lipid to nascent proteins by oligosaccharyltransferases. Catalyzes, on the cytoplasmic face of the endoplasmic reticulum, the addition of the fourth and fifth mannose residues to the dolichol-linked oligosaccharide chain, to produce Man(5)GlcNAc(2)-PP-dolichol core oligosaccharide. Man(5)GlcNAc(2)-PP-dolichol is a substrate for ALG3, the following enzyme in the biosynthetic pathway.</text>
</comment>
<keyword evidence="10 14" id="KW-1133">Transmembrane helix</keyword>
<dbReference type="SUPFAM" id="SSF53756">
    <property type="entry name" value="UDP-Glycosyltransferase/glycogen phosphorylase"/>
    <property type="match status" value="1"/>
</dbReference>
<dbReference type="EC" id="2.4.1.131" evidence="4 14"/>
<dbReference type="GO" id="GO:0004377">
    <property type="term" value="F:GDP-Man:Man(3)GlcNAc(2)-PP-Dol alpha-1,2-mannosyltransferase activity"/>
    <property type="evidence" value="ECO:0007669"/>
    <property type="project" value="UniProtKB-UniRule"/>
</dbReference>
<dbReference type="CDD" id="cd03806">
    <property type="entry name" value="GT4_ALG11-like"/>
    <property type="match status" value="1"/>
</dbReference>
<evidence type="ECO:0000256" key="11">
    <source>
        <dbReference type="ARBA" id="ARBA00023136"/>
    </source>
</evidence>
<comment type="similarity">
    <text evidence="3 14">Belongs to the glycosyltransferase group 1 family. Glycosyltransferase 4 subfamily.</text>
</comment>
<evidence type="ECO:0000256" key="3">
    <source>
        <dbReference type="ARBA" id="ARBA00009481"/>
    </source>
</evidence>
<keyword evidence="11 14" id="KW-0472">Membrane</keyword>